<dbReference type="PANTHER" id="PTHR13707">
    <property type="entry name" value="KETOACID-COENZYME A TRANSFERASE"/>
    <property type="match status" value="1"/>
</dbReference>
<sequence length="218" mass="23059">MRLDRPQIAARVARDLQPGWYVNLGVGIPLLLANALARSEDFALHSENGILGLGPEPSEDACDPDLVDAGGRHTSVAEGASFFDSALSFAMLRGGHINASVIGAYQVSATGDVANWNVPGRRFGGIGGAADIGASVPNLFVTMTHTSRDGEPKIVRECTYPLTAVRAASRIYTDLAVITVTPEGLRLDEVVDGLTPQDVQAVTDAPLHWDDTVRTLTV</sequence>
<comment type="similarity">
    <text evidence="1">Belongs to the 3-oxoacid CoA-transferase subunit B family.</text>
</comment>
<proteinExistence type="inferred from homology"/>
<dbReference type="InterPro" id="IPR012791">
    <property type="entry name" value="3-oxoacid_CoA-transf_B"/>
</dbReference>
<evidence type="ECO:0000256" key="1">
    <source>
        <dbReference type="ARBA" id="ARBA00007047"/>
    </source>
</evidence>
<evidence type="ECO:0000313" key="3">
    <source>
        <dbReference type="EMBL" id="PXY21396.1"/>
    </source>
</evidence>
<name>A0A2V4AQJ5_9PSEU</name>
<dbReference type="InterPro" id="IPR004164">
    <property type="entry name" value="CoA_transf_AS"/>
</dbReference>
<dbReference type="OrthoDB" id="3369756at2"/>
<dbReference type="GO" id="GO:0008410">
    <property type="term" value="F:CoA-transferase activity"/>
    <property type="evidence" value="ECO:0007669"/>
    <property type="project" value="InterPro"/>
</dbReference>
<dbReference type="InterPro" id="IPR004165">
    <property type="entry name" value="CoA_trans_fam_I"/>
</dbReference>
<dbReference type="PANTHER" id="PTHR13707:SF60">
    <property type="entry name" value="ACETATE COA-TRANSFERASE SUBUNIT ALPHA"/>
    <property type="match status" value="1"/>
</dbReference>
<dbReference type="SUPFAM" id="SSF100950">
    <property type="entry name" value="NagB/RpiA/CoA transferase-like"/>
    <property type="match status" value="1"/>
</dbReference>
<reference evidence="3 4" key="1">
    <citation type="submission" date="2016-07" db="EMBL/GenBank/DDBJ databases">
        <title>Draft genome sequence of Prauserella muralis DSM 45305, isolated from a mould-covered wall in an indoor environment.</title>
        <authorList>
            <person name="Ruckert C."/>
            <person name="Albersmeier A."/>
            <person name="Jiang C.-L."/>
            <person name="Jiang Y."/>
            <person name="Kalinowski J."/>
            <person name="Schneider O."/>
            <person name="Winkler A."/>
            <person name="Zotchev S.B."/>
        </authorList>
    </citation>
    <scope>NUCLEOTIDE SEQUENCE [LARGE SCALE GENOMIC DNA]</scope>
    <source>
        <strain evidence="3 4">DSM 45305</strain>
    </source>
</reference>
<dbReference type="PROSITE" id="PS01274">
    <property type="entry name" value="COA_TRANSF_2"/>
    <property type="match status" value="1"/>
</dbReference>
<comment type="caution">
    <text evidence="3">The sequence shown here is derived from an EMBL/GenBank/DDBJ whole genome shotgun (WGS) entry which is preliminary data.</text>
</comment>
<protein>
    <submittedName>
        <fullName evidence="3">Succinyl-CoA--3-ketoacid-CoA transferase</fullName>
    </submittedName>
</protein>
<dbReference type="InterPro" id="IPR037171">
    <property type="entry name" value="NagB/RpiA_transferase-like"/>
</dbReference>
<accession>A0A2V4AQJ5</accession>
<dbReference type="NCBIfam" id="TIGR02428">
    <property type="entry name" value="pcaJ_scoB_fam"/>
    <property type="match status" value="1"/>
</dbReference>
<evidence type="ECO:0000313" key="4">
    <source>
        <dbReference type="Proteomes" id="UP000249915"/>
    </source>
</evidence>
<keyword evidence="4" id="KW-1185">Reference proteome</keyword>
<dbReference type="SMART" id="SM00882">
    <property type="entry name" value="CoA_trans"/>
    <property type="match status" value="1"/>
</dbReference>
<dbReference type="EMBL" id="MASW01000006">
    <property type="protein sequence ID" value="PXY21396.1"/>
    <property type="molecule type" value="Genomic_DNA"/>
</dbReference>
<keyword evidence="2 3" id="KW-0808">Transferase</keyword>
<organism evidence="3 4">
    <name type="scientific">Prauserella muralis</name>
    <dbReference type="NCBI Taxonomy" id="588067"/>
    <lineage>
        <taxon>Bacteria</taxon>
        <taxon>Bacillati</taxon>
        <taxon>Actinomycetota</taxon>
        <taxon>Actinomycetes</taxon>
        <taxon>Pseudonocardiales</taxon>
        <taxon>Pseudonocardiaceae</taxon>
        <taxon>Prauserella</taxon>
    </lineage>
</organism>
<evidence type="ECO:0000256" key="2">
    <source>
        <dbReference type="ARBA" id="ARBA00022679"/>
    </source>
</evidence>
<dbReference type="Proteomes" id="UP000249915">
    <property type="component" value="Unassembled WGS sequence"/>
</dbReference>
<dbReference type="Gene3D" id="3.40.1080.10">
    <property type="entry name" value="Glutaconate Coenzyme A-transferase"/>
    <property type="match status" value="1"/>
</dbReference>
<gene>
    <name evidence="3" type="ORF">BAY60_25110</name>
</gene>
<dbReference type="AlphaFoldDB" id="A0A2V4AQJ5"/>
<dbReference type="Pfam" id="PF01144">
    <property type="entry name" value="CoA_trans"/>
    <property type="match status" value="1"/>
</dbReference>